<dbReference type="OrthoDB" id="21568at2"/>
<protein>
    <submittedName>
        <fullName evidence="2">NUDIX hydrolase</fullName>
    </submittedName>
</protein>
<dbReference type="eggNOG" id="COG1051">
    <property type="taxonomic scope" value="Bacteria"/>
</dbReference>
<dbReference type="InterPro" id="IPR015797">
    <property type="entry name" value="NUDIX_hydrolase-like_dom_sf"/>
</dbReference>
<keyword evidence="2" id="KW-0378">Hydrolase</keyword>
<dbReference type="InParanoid" id="E3JCU4"/>
<reference evidence="2 3" key="1">
    <citation type="submission" date="2010-10" db="EMBL/GenBank/DDBJ databases">
        <title>Complete sequence of Frankia sp. EuI1c.</title>
        <authorList>
            <consortium name="US DOE Joint Genome Institute"/>
            <person name="Lucas S."/>
            <person name="Copeland A."/>
            <person name="Lapidus A."/>
            <person name="Cheng J.-F."/>
            <person name="Bruce D."/>
            <person name="Goodwin L."/>
            <person name="Pitluck S."/>
            <person name="Chertkov O."/>
            <person name="Detter J.C."/>
            <person name="Han C."/>
            <person name="Tapia R."/>
            <person name="Land M."/>
            <person name="Hauser L."/>
            <person name="Jeffries C."/>
            <person name="Kyrpides N."/>
            <person name="Ivanova N."/>
            <person name="Mikhailova N."/>
            <person name="Beauchemin N."/>
            <person name="Sen A."/>
            <person name="Sur S.A."/>
            <person name="Gtari M."/>
            <person name="Wall L."/>
            <person name="Tisa L."/>
            <person name="Woyke T."/>
        </authorList>
    </citation>
    <scope>NUCLEOTIDE SEQUENCE [LARGE SCALE GENOMIC DNA]</scope>
    <source>
        <strain evidence="3">DSM 45817 / CECT 9037 / EuI1c</strain>
    </source>
</reference>
<name>E3JCU4_PSEI1</name>
<sequence>MECPSGDVQHLLSRYQPADGGEAADVARTLAMVESTPDPWSRGVSPHLTASAVVVHPETGRVLLRWHERMESWLQIGGHGDPGEADPLAIALREGREETGLADLRPWPTAALRHVVVVSVPGNAREPAHEHADLRFVLATATPDEARPEKPTAPLRWLSVPDALDLVAEDNLRETLLRTRSLLGV</sequence>
<organism evidence="2 3">
    <name type="scientific">Pseudofrankia inefficax (strain DSM 45817 / CECT 9037 / DDB 130130 / EuI1c)</name>
    <name type="common">Frankia inefficax</name>
    <dbReference type="NCBI Taxonomy" id="298654"/>
    <lineage>
        <taxon>Bacteria</taxon>
        <taxon>Bacillati</taxon>
        <taxon>Actinomycetota</taxon>
        <taxon>Actinomycetes</taxon>
        <taxon>Frankiales</taxon>
        <taxon>Frankiaceae</taxon>
        <taxon>Pseudofrankia</taxon>
    </lineage>
</organism>
<dbReference type="AlphaFoldDB" id="E3JCU4"/>
<dbReference type="RefSeq" id="WP_013423053.1">
    <property type="nucleotide sequence ID" value="NC_014666.1"/>
</dbReference>
<evidence type="ECO:0000313" key="3">
    <source>
        <dbReference type="Proteomes" id="UP000002484"/>
    </source>
</evidence>
<dbReference type="Pfam" id="PF00293">
    <property type="entry name" value="NUDIX"/>
    <property type="match status" value="1"/>
</dbReference>
<dbReference type="GO" id="GO:0016787">
    <property type="term" value="F:hydrolase activity"/>
    <property type="evidence" value="ECO:0007669"/>
    <property type="project" value="UniProtKB-KW"/>
</dbReference>
<dbReference type="HOGENOM" id="CLU_101758_1_0_11"/>
<dbReference type="SUPFAM" id="SSF55811">
    <property type="entry name" value="Nudix"/>
    <property type="match status" value="1"/>
</dbReference>
<evidence type="ECO:0000313" key="2">
    <source>
        <dbReference type="EMBL" id="ADP79934.1"/>
    </source>
</evidence>
<dbReference type="Proteomes" id="UP000002484">
    <property type="component" value="Chromosome"/>
</dbReference>
<gene>
    <name evidence="2" type="ordered locus">FraEuI1c_1883</name>
</gene>
<dbReference type="CDD" id="cd03674">
    <property type="entry name" value="NUDIX_Hydrolase"/>
    <property type="match status" value="1"/>
</dbReference>
<evidence type="ECO:0000259" key="1">
    <source>
        <dbReference type="PROSITE" id="PS51462"/>
    </source>
</evidence>
<accession>E3JCU4</accession>
<dbReference type="Gene3D" id="3.90.79.10">
    <property type="entry name" value="Nucleoside Triphosphate Pyrophosphohydrolase"/>
    <property type="match status" value="1"/>
</dbReference>
<keyword evidence="3" id="KW-1185">Reference proteome</keyword>
<dbReference type="EMBL" id="CP002299">
    <property type="protein sequence ID" value="ADP79934.1"/>
    <property type="molecule type" value="Genomic_DNA"/>
</dbReference>
<feature type="domain" description="Nudix hydrolase" evidence="1">
    <location>
        <begin position="45"/>
        <end position="180"/>
    </location>
</feature>
<dbReference type="PROSITE" id="PS51462">
    <property type="entry name" value="NUDIX"/>
    <property type="match status" value="1"/>
</dbReference>
<dbReference type="STRING" id="298654.FraEuI1c_1883"/>
<dbReference type="InterPro" id="IPR000086">
    <property type="entry name" value="NUDIX_hydrolase_dom"/>
</dbReference>
<dbReference type="KEGG" id="fri:FraEuI1c_1883"/>
<proteinExistence type="predicted"/>